<organism evidence="1 2">
    <name type="scientific">Coemansia aciculifera</name>
    <dbReference type="NCBI Taxonomy" id="417176"/>
    <lineage>
        <taxon>Eukaryota</taxon>
        <taxon>Fungi</taxon>
        <taxon>Fungi incertae sedis</taxon>
        <taxon>Zoopagomycota</taxon>
        <taxon>Kickxellomycotina</taxon>
        <taxon>Kickxellomycetes</taxon>
        <taxon>Kickxellales</taxon>
        <taxon>Kickxellaceae</taxon>
        <taxon>Coemansia</taxon>
    </lineage>
</organism>
<keyword evidence="2" id="KW-1185">Reference proteome</keyword>
<feature type="non-terminal residue" evidence="1">
    <location>
        <position position="469"/>
    </location>
</feature>
<accession>A0ACC1LVY0</accession>
<proteinExistence type="predicted"/>
<gene>
    <name evidence="1" type="primary">VPS13_2</name>
    <name evidence="1" type="ORF">IWW38_005382</name>
</gene>
<evidence type="ECO:0000313" key="1">
    <source>
        <dbReference type="EMBL" id="KAJ2884829.1"/>
    </source>
</evidence>
<name>A0ACC1LVY0_9FUNG</name>
<dbReference type="Proteomes" id="UP001139981">
    <property type="component" value="Unassembled WGS sequence"/>
</dbReference>
<comment type="caution">
    <text evidence="1">The sequence shown here is derived from an EMBL/GenBank/DDBJ whole genome shotgun (WGS) entry which is preliminary data.</text>
</comment>
<reference evidence="1" key="1">
    <citation type="submission" date="2022-07" db="EMBL/GenBank/DDBJ databases">
        <title>Phylogenomic reconstructions and comparative analyses of Kickxellomycotina fungi.</title>
        <authorList>
            <person name="Reynolds N.K."/>
            <person name="Stajich J.E."/>
            <person name="Barry K."/>
            <person name="Grigoriev I.V."/>
            <person name="Crous P."/>
            <person name="Smith M.E."/>
        </authorList>
    </citation>
    <scope>NUCLEOTIDE SEQUENCE</scope>
    <source>
        <strain evidence="1">CBS 190363</strain>
    </source>
</reference>
<feature type="non-terminal residue" evidence="1">
    <location>
        <position position="1"/>
    </location>
</feature>
<sequence length="469" mass="51171">LHVVDRIELNFDLGLCILSEPPLHMAKVTVDGGLPSLQVYFSDRKYKAIMRSIDLILEAIKDEDVDVVQQYETGGGRALPPATAFGAGGIFHRNDSDSNDPALLMADSDDVERRSEAGSVADEFYEAPTEQQTGLGEEAESEGWGLRRKSNRDARTNVGKEPDRVLVKVNFAVDNLVGFICRTHADGSEDLHLADIAVTGLAVECINRPFDLFADVTIHQVTAEDHLLGTGDGQRRIYALTSDIAQADADGETGKNLVVVKYHRCQADHPSFTTTYESIGQTVDVDISYLDLMVVRKTILTSYDYILKTFTDEGAPREDGVVKKKKRPAAAADDDTGSKNLVASLIQEALDTIRVDIRFKGTDFGLCHDDGTAIALLSVTAATMRIVVTDLVLVEAKIGSLTLSDQLDLDNDNEYHRGSGGAQDSRRLLLFIKGDELADFRYETFDPESAGYPGHNAAIRLRVGAAHLA</sequence>
<dbReference type="EMBL" id="JANBVB010002483">
    <property type="protein sequence ID" value="KAJ2884829.1"/>
    <property type="molecule type" value="Genomic_DNA"/>
</dbReference>
<evidence type="ECO:0000313" key="2">
    <source>
        <dbReference type="Proteomes" id="UP001139981"/>
    </source>
</evidence>
<protein>
    <submittedName>
        <fullName evidence="1">Vacuolar protein sorting-associated protein 13</fullName>
    </submittedName>
</protein>